<proteinExistence type="inferred from homology"/>
<dbReference type="InterPro" id="IPR050626">
    <property type="entry name" value="Peptidase_M16"/>
</dbReference>
<dbReference type="PANTHER" id="PTHR43690:SF17">
    <property type="entry name" value="PROTEIN YHJJ"/>
    <property type="match status" value="1"/>
</dbReference>
<dbReference type="eggNOG" id="COG0612">
    <property type="taxonomic scope" value="Bacteria"/>
</dbReference>
<evidence type="ECO:0000259" key="7">
    <source>
        <dbReference type="Pfam" id="PF05193"/>
    </source>
</evidence>
<keyword evidence="3" id="KW-0378">Hydrolase</keyword>
<evidence type="ECO:0000256" key="3">
    <source>
        <dbReference type="ARBA" id="ARBA00022801"/>
    </source>
</evidence>
<protein>
    <submittedName>
        <fullName evidence="8">Peptidase M16 domain protein</fullName>
    </submittedName>
</protein>
<dbReference type="GO" id="GO:0046872">
    <property type="term" value="F:metal ion binding"/>
    <property type="evidence" value="ECO:0007669"/>
    <property type="project" value="InterPro"/>
</dbReference>
<organism evidence="8 9">
    <name type="scientific">Chloroherpeton thalassium (strain ATCC 35110 / GB-78)</name>
    <dbReference type="NCBI Taxonomy" id="517418"/>
    <lineage>
        <taxon>Bacteria</taxon>
        <taxon>Pseudomonadati</taxon>
        <taxon>Chlorobiota</taxon>
        <taxon>Chlorobiia</taxon>
        <taxon>Chlorobiales</taxon>
        <taxon>Chloroherpetonaceae</taxon>
        <taxon>Chloroherpeton</taxon>
    </lineage>
</organism>
<evidence type="ECO:0000313" key="8">
    <source>
        <dbReference type="EMBL" id="ACF14916.1"/>
    </source>
</evidence>
<comment type="similarity">
    <text evidence="1">Belongs to the peptidase M16 family.</text>
</comment>
<dbReference type="InterPro" id="IPR011765">
    <property type="entry name" value="Pept_M16_N"/>
</dbReference>
<evidence type="ECO:0000256" key="5">
    <source>
        <dbReference type="ARBA" id="ARBA00023049"/>
    </source>
</evidence>
<dbReference type="KEGG" id="cts:Ctha_2467"/>
<dbReference type="AlphaFoldDB" id="B3QXK1"/>
<evidence type="ECO:0000259" key="6">
    <source>
        <dbReference type="Pfam" id="PF00675"/>
    </source>
</evidence>
<name>B3QXK1_CHLT3</name>
<dbReference type="GO" id="GO:0008237">
    <property type="term" value="F:metallopeptidase activity"/>
    <property type="evidence" value="ECO:0007669"/>
    <property type="project" value="UniProtKB-KW"/>
</dbReference>
<feature type="domain" description="Peptidase M16 N-terminal" evidence="6">
    <location>
        <begin position="96"/>
        <end position="223"/>
    </location>
</feature>
<dbReference type="HOGENOM" id="CLU_009902_1_1_10"/>
<evidence type="ECO:0000313" key="9">
    <source>
        <dbReference type="Proteomes" id="UP000001208"/>
    </source>
</evidence>
<dbReference type="PANTHER" id="PTHR43690">
    <property type="entry name" value="NARDILYSIN"/>
    <property type="match status" value="1"/>
</dbReference>
<dbReference type="InterPro" id="IPR007863">
    <property type="entry name" value="Peptidase_M16_C"/>
</dbReference>
<evidence type="ECO:0000256" key="2">
    <source>
        <dbReference type="ARBA" id="ARBA00022670"/>
    </source>
</evidence>
<feature type="domain" description="Peptidase M16 C-terminal" evidence="7">
    <location>
        <begin position="249"/>
        <end position="423"/>
    </location>
</feature>
<dbReference type="STRING" id="517418.Ctha_2467"/>
<dbReference type="Proteomes" id="UP000001208">
    <property type="component" value="Chromosome"/>
</dbReference>
<keyword evidence="2" id="KW-0645">Protease</keyword>
<evidence type="ECO:0000256" key="4">
    <source>
        <dbReference type="ARBA" id="ARBA00022833"/>
    </source>
</evidence>
<sequence length="501" mass="56964">MLIVFLHNSRPSLNPGFLKHFNSFPLFPVNLEKNNGTPYRYAFMKRLLQKTLFSLMLCGLSLLQIQCSSVMPRSFSEENRTEFDLENGLHVILHRENSVPILSAYMLYHVGSKDEDPQKTGFAHFFEHLMFSGTKHILRDELSEFVTGAGGTMNAVTDYDYTSYYINIPANELRLALWILSEQMFNLEIDSFSVETERRAIREERRMRYDNQPYGSVYEELVSLVFAGSPYSWVPIGSVQYIDEAAPSEFQAFYKTYYAPNNATLVLAGDFDTEEARALVSAYFGDIPKGEKIQRPRVRLSPPDSLQKIKIVEKPTTPLPAAIYAWQSVPQTHSDRLPLTLLRDILANGESSRLYRKFVYETELAAEVSAISFSLEQTGLFAIFIAGNAQSEFSTLDSLLFAETEKLLGGDISETELQKAINRKKTHEASAYGTMFNRAAALAKNHALQTAASENAAQNDDATELEDITPEMLKAIARKYFSRDRCFRLYYPRFSPEIKNQ</sequence>
<reference evidence="8 9" key="1">
    <citation type="submission" date="2008-06" db="EMBL/GenBank/DDBJ databases">
        <title>Complete sequence of Chloroherpeton thalassium ATCC 35110.</title>
        <authorList>
            <consortium name="US DOE Joint Genome Institute"/>
            <person name="Lucas S."/>
            <person name="Copeland A."/>
            <person name="Lapidus A."/>
            <person name="Glavina del Rio T."/>
            <person name="Dalin E."/>
            <person name="Tice H."/>
            <person name="Bruce D."/>
            <person name="Goodwin L."/>
            <person name="Pitluck S."/>
            <person name="Schmutz J."/>
            <person name="Larimer F."/>
            <person name="Land M."/>
            <person name="Hauser L."/>
            <person name="Kyrpides N."/>
            <person name="Mikhailova N."/>
            <person name="Liu Z."/>
            <person name="Li T."/>
            <person name="Zhao F."/>
            <person name="Overmann J."/>
            <person name="Bryant D.A."/>
            <person name="Richardson P."/>
        </authorList>
    </citation>
    <scope>NUCLEOTIDE SEQUENCE [LARGE SCALE GENOMIC DNA]</scope>
    <source>
        <strain evidence="9">ATCC 35110 / GB-78</strain>
    </source>
</reference>
<accession>B3QXK1</accession>
<dbReference type="GO" id="GO:0006508">
    <property type="term" value="P:proteolysis"/>
    <property type="evidence" value="ECO:0007669"/>
    <property type="project" value="UniProtKB-KW"/>
</dbReference>
<dbReference type="OrthoDB" id="9811314at2"/>
<keyword evidence="5" id="KW-0482">Metalloprotease</keyword>
<dbReference type="InterPro" id="IPR011249">
    <property type="entry name" value="Metalloenz_LuxS/M16"/>
</dbReference>
<keyword evidence="9" id="KW-1185">Reference proteome</keyword>
<dbReference type="Pfam" id="PF05193">
    <property type="entry name" value="Peptidase_M16_C"/>
    <property type="match status" value="1"/>
</dbReference>
<gene>
    <name evidence="8" type="ordered locus">Ctha_2467</name>
</gene>
<keyword evidence="4" id="KW-0862">Zinc</keyword>
<dbReference type="SUPFAM" id="SSF63411">
    <property type="entry name" value="LuxS/MPP-like metallohydrolase"/>
    <property type="match status" value="2"/>
</dbReference>
<dbReference type="Pfam" id="PF00675">
    <property type="entry name" value="Peptidase_M16"/>
    <property type="match status" value="1"/>
</dbReference>
<dbReference type="Gene3D" id="3.30.830.10">
    <property type="entry name" value="Metalloenzyme, LuxS/M16 peptidase-like"/>
    <property type="match status" value="2"/>
</dbReference>
<evidence type="ECO:0000256" key="1">
    <source>
        <dbReference type="ARBA" id="ARBA00007261"/>
    </source>
</evidence>
<dbReference type="EMBL" id="CP001100">
    <property type="protein sequence ID" value="ACF14916.1"/>
    <property type="molecule type" value="Genomic_DNA"/>
</dbReference>